<protein>
    <submittedName>
        <fullName evidence="2">Conjugal transfer protein TraF</fullName>
    </submittedName>
</protein>
<name>A0ABY3MYV5_9GAMM</name>
<keyword evidence="1" id="KW-0812">Transmembrane</keyword>
<dbReference type="Pfam" id="PF13729">
    <property type="entry name" value="TraF_2"/>
    <property type="match status" value="1"/>
</dbReference>
<evidence type="ECO:0000313" key="2">
    <source>
        <dbReference type="EMBL" id="TYK66411.1"/>
    </source>
</evidence>
<feature type="transmembrane region" description="Helical" evidence="1">
    <location>
        <begin position="6"/>
        <end position="22"/>
    </location>
</feature>
<sequence length="505" mass="54933">MEWCNYYSVLCPLVILVYRSLFMDQIKVNLIMHTIKFSALTAAILLSSASFAATQLAPDELGYSQRGLSVHGNPAAAAATAKINGVNTSKGGMVSISGGIEYGNLDDLFDVIDNISREIVAPINGESSPSESQSSIDIAKIIDENPEADSALKALVPEVLVVGGLLAVIAEQGYGTAHIGLDIPFVISDDIYGGSLMFKIQTLGSSKAVGITEGLNFDEAQAKAALENILAIDHNTPSTEFDLSAGVKVQYDQNIDDLSLRLENESLLLVKAADIFKMSVGYSRSVYSSDSGNLFLGVEPTFYRVGLTNINVSLGDLTDSQVLFDNIRDTDFKYQNAFDADIGLIWSANHYELGASIKNLIEMDFDYPNTDFSQFSSEEVKDKLIQETTYVIERQGKVEGAIFTLDRRWSLNMAIELNAVSDPMQNEYQWASVNVGYASDSWWLPGARLGYRQNLAGTELGYLSAGITFAKYINLGVSSTLDTVNIDGVNVMRGLTANLGLQFEY</sequence>
<feature type="transmembrane region" description="Helical" evidence="1">
    <location>
        <begin position="34"/>
        <end position="53"/>
    </location>
</feature>
<evidence type="ECO:0000313" key="3">
    <source>
        <dbReference type="Proteomes" id="UP000815846"/>
    </source>
</evidence>
<proteinExistence type="predicted"/>
<keyword evidence="3" id="KW-1185">Reference proteome</keyword>
<reference evidence="2 3" key="1">
    <citation type="submission" date="2019-08" db="EMBL/GenBank/DDBJ databases">
        <title>Microbe sample from Colwellia echini.</title>
        <authorList>
            <person name="Christiansen L."/>
            <person name="Pathiraja D."/>
            <person name="Schultz-Johansen M."/>
            <person name="Choi I.-G."/>
            <person name="Stougaard P."/>
        </authorList>
    </citation>
    <scope>NUCLEOTIDE SEQUENCE [LARGE SCALE GENOMIC DNA]</scope>
    <source>
        <strain evidence="2 3">A3</strain>
    </source>
</reference>
<dbReference type="InterPro" id="IPR032811">
    <property type="entry name" value="Put_conjugal_transfer"/>
</dbReference>
<accession>A0ABY3MYV5</accession>
<keyword evidence="1" id="KW-0472">Membrane</keyword>
<keyword evidence="1" id="KW-1133">Transmembrane helix</keyword>
<comment type="caution">
    <text evidence="2">The sequence shown here is derived from an EMBL/GenBank/DDBJ whole genome shotgun (WGS) entry which is preliminary data.</text>
</comment>
<organism evidence="2 3">
    <name type="scientific">Colwellia echini</name>
    <dbReference type="NCBI Taxonomy" id="1982103"/>
    <lineage>
        <taxon>Bacteria</taxon>
        <taxon>Pseudomonadati</taxon>
        <taxon>Pseudomonadota</taxon>
        <taxon>Gammaproteobacteria</taxon>
        <taxon>Alteromonadales</taxon>
        <taxon>Colwelliaceae</taxon>
        <taxon>Colwellia</taxon>
    </lineage>
</organism>
<dbReference type="EMBL" id="PJAI02000004">
    <property type="protein sequence ID" value="TYK66411.1"/>
    <property type="molecule type" value="Genomic_DNA"/>
</dbReference>
<evidence type="ECO:0000256" key="1">
    <source>
        <dbReference type="SAM" id="Phobius"/>
    </source>
</evidence>
<gene>
    <name evidence="2" type="ORF">CWS31_005510</name>
</gene>
<dbReference type="Proteomes" id="UP000815846">
    <property type="component" value="Unassembled WGS sequence"/>
</dbReference>